<gene>
    <name evidence="2" type="ORF">J2851_002479</name>
</gene>
<reference evidence="2 3" key="1">
    <citation type="submission" date="2021-03" db="EMBL/GenBank/DDBJ databases">
        <title>Genomic Encyclopedia of Type Strains, Phase III (KMG-III): the genomes of soil and plant-associated and newly described type strains.</title>
        <authorList>
            <person name="Whitman W."/>
        </authorList>
    </citation>
    <scope>NUCLEOTIDE SEQUENCE [LARGE SCALE GENOMIC DNA]</scope>
    <source>
        <strain evidence="2 3">IMMIB AFH-6</strain>
    </source>
</reference>
<organism evidence="2 3">
    <name type="scientific">Azospirillum rugosum</name>
    <dbReference type="NCBI Taxonomy" id="416170"/>
    <lineage>
        <taxon>Bacteria</taxon>
        <taxon>Pseudomonadati</taxon>
        <taxon>Pseudomonadota</taxon>
        <taxon>Alphaproteobacteria</taxon>
        <taxon>Rhodospirillales</taxon>
        <taxon>Azospirillaceae</taxon>
        <taxon>Azospirillum</taxon>
    </lineage>
</organism>
<dbReference type="RefSeq" id="WP_209766558.1">
    <property type="nucleotide sequence ID" value="NZ_JAGINP010000007.1"/>
</dbReference>
<dbReference type="Proteomes" id="UP000781958">
    <property type="component" value="Unassembled WGS sequence"/>
</dbReference>
<name>A0ABS4SJG5_9PROT</name>
<protein>
    <recommendedName>
        <fullName evidence="4">CopL family metal-binding regulatory protein</fullName>
    </recommendedName>
</protein>
<evidence type="ECO:0000313" key="3">
    <source>
        <dbReference type="Proteomes" id="UP000781958"/>
    </source>
</evidence>
<sequence>MSLLMLATLLVYAVPSHASLAQHQPPAPHEHALAAAHDDAAIDMAADVAGPDVADHEHDPCKGRGLPDDGACCSVAQCATMHGGLPAVSFEPFVPHADKASHRAAFATPKGIDVDPALRPPL</sequence>
<feature type="chain" id="PRO_5047094119" description="CopL family metal-binding regulatory protein" evidence="1">
    <location>
        <begin position="19"/>
        <end position="122"/>
    </location>
</feature>
<evidence type="ECO:0008006" key="4">
    <source>
        <dbReference type="Google" id="ProtNLM"/>
    </source>
</evidence>
<feature type="signal peptide" evidence="1">
    <location>
        <begin position="1"/>
        <end position="18"/>
    </location>
</feature>
<keyword evidence="3" id="KW-1185">Reference proteome</keyword>
<accession>A0ABS4SJG5</accession>
<evidence type="ECO:0000256" key="1">
    <source>
        <dbReference type="SAM" id="SignalP"/>
    </source>
</evidence>
<dbReference type="EMBL" id="JAGINP010000007">
    <property type="protein sequence ID" value="MBP2292701.1"/>
    <property type="molecule type" value="Genomic_DNA"/>
</dbReference>
<keyword evidence="1" id="KW-0732">Signal</keyword>
<comment type="caution">
    <text evidence="2">The sequence shown here is derived from an EMBL/GenBank/DDBJ whole genome shotgun (WGS) entry which is preliminary data.</text>
</comment>
<proteinExistence type="predicted"/>
<evidence type="ECO:0000313" key="2">
    <source>
        <dbReference type="EMBL" id="MBP2292701.1"/>
    </source>
</evidence>